<dbReference type="InterPro" id="IPR011701">
    <property type="entry name" value="MFS"/>
</dbReference>
<protein>
    <submittedName>
        <fullName evidence="6">MFS transporter</fullName>
    </submittedName>
</protein>
<feature type="transmembrane region" description="Helical" evidence="5">
    <location>
        <begin position="20"/>
        <end position="42"/>
    </location>
</feature>
<proteinExistence type="predicted"/>
<organism evidence="6 7">
    <name type="scientific">Pedobacter lithocola</name>
    <dbReference type="NCBI Taxonomy" id="1908239"/>
    <lineage>
        <taxon>Bacteria</taxon>
        <taxon>Pseudomonadati</taxon>
        <taxon>Bacteroidota</taxon>
        <taxon>Sphingobacteriia</taxon>
        <taxon>Sphingobacteriales</taxon>
        <taxon>Sphingobacteriaceae</taxon>
        <taxon>Pedobacter</taxon>
    </lineage>
</organism>
<dbReference type="RefSeq" id="WP_378984040.1">
    <property type="nucleotide sequence ID" value="NZ_JBHSBW010000007.1"/>
</dbReference>
<feature type="transmembrane region" description="Helical" evidence="5">
    <location>
        <begin position="339"/>
        <end position="362"/>
    </location>
</feature>
<feature type="transmembrane region" description="Helical" evidence="5">
    <location>
        <begin position="88"/>
        <end position="105"/>
    </location>
</feature>
<accession>A0ABV8PAH4</accession>
<feature type="transmembrane region" description="Helical" evidence="5">
    <location>
        <begin position="49"/>
        <end position="68"/>
    </location>
</feature>
<dbReference type="InterPro" id="IPR004752">
    <property type="entry name" value="AmpG_permease/AT-1"/>
</dbReference>
<evidence type="ECO:0000313" key="6">
    <source>
        <dbReference type="EMBL" id="MFC4211244.1"/>
    </source>
</evidence>
<feature type="transmembrane region" description="Helical" evidence="5">
    <location>
        <begin position="399"/>
        <end position="417"/>
    </location>
</feature>
<feature type="transmembrane region" description="Helical" evidence="5">
    <location>
        <begin position="374"/>
        <end position="393"/>
    </location>
</feature>
<evidence type="ECO:0000256" key="1">
    <source>
        <dbReference type="ARBA" id="ARBA00004141"/>
    </source>
</evidence>
<evidence type="ECO:0000256" key="4">
    <source>
        <dbReference type="ARBA" id="ARBA00023136"/>
    </source>
</evidence>
<evidence type="ECO:0000256" key="2">
    <source>
        <dbReference type="ARBA" id="ARBA00022692"/>
    </source>
</evidence>
<dbReference type="PANTHER" id="PTHR12778:SF9">
    <property type="entry name" value="ACETYL-COENZYME A TRANSPORTER 1"/>
    <property type="match status" value="1"/>
</dbReference>
<feature type="transmembrane region" description="Helical" evidence="5">
    <location>
        <begin position="245"/>
        <end position="268"/>
    </location>
</feature>
<feature type="transmembrane region" description="Helical" evidence="5">
    <location>
        <begin position="280"/>
        <end position="301"/>
    </location>
</feature>
<keyword evidence="7" id="KW-1185">Reference proteome</keyword>
<dbReference type="Proteomes" id="UP001595789">
    <property type="component" value="Unassembled WGS sequence"/>
</dbReference>
<name>A0ABV8PAH4_9SPHI</name>
<keyword evidence="4 5" id="KW-0472">Membrane</keyword>
<dbReference type="Gene3D" id="1.20.1250.20">
    <property type="entry name" value="MFS general substrate transporter like domains"/>
    <property type="match status" value="1"/>
</dbReference>
<comment type="caution">
    <text evidence="6">The sequence shown here is derived from an EMBL/GenBank/DDBJ whole genome shotgun (WGS) entry which is preliminary data.</text>
</comment>
<dbReference type="PANTHER" id="PTHR12778">
    <property type="entry name" value="SOLUTE CARRIER FAMILY 33 ACETYL-COA TRANSPORTER -RELATED"/>
    <property type="match status" value="1"/>
</dbReference>
<evidence type="ECO:0000256" key="5">
    <source>
        <dbReference type="SAM" id="Phobius"/>
    </source>
</evidence>
<feature type="transmembrane region" description="Helical" evidence="5">
    <location>
        <begin position="177"/>
        <end position="197"/>
    </location>
</feature>
<feature type="transmembrane region" description="Helical" evidence="5">
    <location>
        <begin position="154"/>
        <end position="171"/>
    </location>
</feature>
<comment type="subcellular location">
    <subcellularLocation>
        <location evidence="1">Membrane</location>
        <topology evidence="1">Multi-pass membrane protein</topology>
    </subcellularLocation>
</comment>
<evidence type="ECO:0000256" key="3">
    <source>
        <dbReference type="ARBA" id="ARBA00022989"/>
    </source>
</evidence>
<gene>
    <name evidence="6" type="ORF">ACFOWA_08640</name>
</gene>
<keyword evidence="3 5" id="KW-1133">Transmembrane helix</keyword>
<dbReference type="EMBL" id="JBHSBW010000007">
    <property type="protein sequence ID" value="MFC4211244.1"/>
    <property type="molecule type" value="Genomic_DNA"/>
</dbReference>
<evidence type="ECO:0000313" key="7">
    <source>
        <dbReference type="Proteomes" id="UP001595789"/>
    </source>
</evidence>
<sequence length="429" mass="47426">MLSNLPVLKESKTLRYFSFFYLYIMQGIPSGFALTAVANFLAAKGLSSYSVGSFIAIVGLPWVLQFIWGPIIDRYQFSVIGHRKHWVVLTQILAFIASLGLLMVSDPVKQISLLSLLFFIHSNFASVQDASVDAISISIVPEEERGRVNAFMRGGYLLGIAAGSAGLSTILNHYGFFYAAATQSALLLFFTVLTFIIKLDSTDNYLPVFKPKPICNEANQNDNPKLKWLFTQLYKAVTEKTSIKTFLQIALVYTCLSIFIRGFSYHLIHNLHWANNAVSVLQGGWGTIATLTVTLSGGYIADKIGAAKLQRKVMIVIALFLITFSLLGSFWYIKSISITGLLLFNFADPMFSVAAMPVLMLLCRKRIEGSQFTAYMAMVNFCDVLGSYFSGWAMTFASASQIGVACGLTILSVILFYRQKQANNSPSDI</sequence>
<reference evidence="7" key="1">
    <citation type="journal article" date="2019" name="Int. J. Syst. Evol. Microbiol.">
        <title>The Global Catalogue of Microorganisms (GCM) 10K type strain sequencing project: providing services to taxonomists for standard genome sequencing and annotation.</title>
        <authorList>
            <consortium name="The Broad Institute Genomics Platform"/>
            <consortium name="The Broad Institute Genome Sequencing Center for Infectious Disease"/>
            <person name="Wu L."/>
            <person name="Ma J."/>
        </authorList>
    </citation>
    <scope>NUCLEOTIDE SEQUENCE [LARGE SCALE GENOMIC DNA]</scope>
    <source>
        <strain evidence="7">CCM 8691</strain>
    </source>
</reference>
<keyword evidence="2 5" id="KW-0812">Transmembrane</keyword>
<dbReference type="Pfam" id="PF07690">
    <property type="entry name" value="MFS_1"/>
    <property type="match status" value="1"/>
</dbReference>
<dbReference type="SUPFAM" id="SSF103473">
    <property type="entry name" value="MFS general substrate transporter"/>
    <property type="match status" value="1"/>
</dbReference>
<feature type="transmembrane region" description="Helical" evidence="5">
    <location>
        <begin position="313"/>
        <end position="333"/>
    </location>
</feature>
<dbReference type="InterPro" id="IPR036259">
    <property type="entry name" value="MFS_trans_sf"/>
</dbReference>